<accession>A0A5C6DA16</accession>
<feature type="signal peptide" evidence="3">
    <location>
        <begin position="1"/>
        <end position="26"/>
    </location>
</feature>
<protein>
    <submittedName>
        <fullName evidence="5">Choline-sulfatase</fullName>
        <ecNumber evidence="5">3.1.6.6</ecNumber>
    </submittedName>
</protein>
<dbReference type="InterPro" id="IPR017850">
    <property type="entry name" value="Alkaline_phosphatase_core_sf"/>
</dbReference>
<dbReference type="AlphaFoldDB" id="A0A5C6DA16"/>
<gene>
    <name evidence="5" type="primary">betC_22</name>
    <name evidence="5" type="ORF">Poly41_56320</name>
</gene>
<feature type="chain" id="PRO_5022997683" evidence="3">
    <location>
        <begin position="27"/>
        <end position="513"/>
    </location>
</feature>
<evidence type="ECO:0000313" key="5">
    <source>
        <dbReference type="EMBL" id="TWU32654.1"/>
    </source>
</evidence>
<dbReference type="InterPro" id="IPR050738">
    <property type="entry name" value="Sulfatase"/>
</dbReference>
<organism evidence="5 6">
    <name type="scientific">Novipirellula artificiosorum</name>
    <dbReference type="NCBI Taxonomy" id="2528016"/>
    <lineage>
        <taxon>Bacteria</taxon>
        <taxon>Pseudomonadati</taxon>
        <taxon>Planctomycetota</taxon>
        <taxon>Planctomycetia</taxon>
        <taxon>Pirellulales</taxon>
        <taxon>Pirellulaceae</taxon>
        <taxon>Novipirellula</taxon>
    </lineage>
</organism>
<dbReference type="PANTHER" id="PTHR42693">
    <property type="entry name" value="ARYLSULFATASE FAMILY MEMBER"/>
    <property type="match status" value="1"/>
</dbReference>
<dbReference type="GO" id="GO:0004065">
    <property type="term" value="F:arylsulfatase activity"/>
    <property type="evidence" value="ECO:0007669"/>
    <property type="project" value="TreeGrafter"/>
</dbReference>
<keyword evidence="2 5" id="KW-0378">Hydrolase</keyword>
<dbReference type="EMBL" id="SJPV01000012">
    <property type="protein sequence ID" value="TWU32654.1"/>
    <property type="molecule type" value="Genomic_DNA"/>
</dbReference>
<evidence type="ECO:0000256" key="3">
    <source>
        <dbReference type="SAM" id="SignalP"/>
    </source>
</evidence>
<comment type="similarity">
    <text evidence="1">Belongs to the sulfatase family.</text>
</comment>
<keyword evidence="6" id="KW-1185">Reference proteome</keyword>
<dbReference type="OrthoDB" id="9762324at2"/>
<dbReference type="Proteomes" id="UP000319143">
    <property type="component" value="Unassembled WGS sequence"/>
</dbReference>
<evidence type="ECO:0000256" key="1">
    <source>
        <dbReference type="ARBA" id="ARBA00008779"/>
    </source>
</evidence>
<dbReference type="CDD" id="cd16027">
    <property type="entry name" value="SGSH"/>
    <property type="match status" value="1"/>
</dbReference>
<evidence type="ECO:0000313" key="6">
    <source>
        <dbReference type="Proteomes" id="UP000319143"/>
    </source>
</evidence>
<dbReference type="Gene3D" id="3.40.720.10">
    <property type="entry name" value="Alkaline Phosphatase, subunit A"/>
    <property type="match status" value="2"/>
</dbReference>
<dbReference type="RefSeq" id="WP_146530388.1">
    <property type="nucleotide sequence ID" value="NZ_SJPV01000012.1"/>
</dbReference>
<dbReference type="EC" id="3.1.6.6" evidence="5"/>
<dbReference type="Pfam" id="PF00884">
    <property type="entry name" value="Sulfatase"/>
    <property type="match status" value="1"/>
</dbReference>
<name>A0A5C6DA16_9BACT</name>
<feature type="domain" description="Sulfatase N-terminal" evidence="4">
    <location>
        <begin position="31"/>
        <end position="319"/>
    </location>
</feature>
<evidence type="ECO:0000256" key="2">
    <source>
        <dbReference type="ARBA" id="ARBA00022801"/>
    </source>
</evidence>
<dbReference type="InterPro" id="IPR000917">
    <property type="entry name" value="Sulfatase_N"/>
</dbReference>
<dbReference type="GO" id="GO:0047753">
    <property type="term" value="F:choline-sulfatase activity"/>
    <property type="evidence" value="ECO:0007669"/>
    <property type="project" value="UniProtKB-EC"/>
</dbReference>
<dbReference type="PANTHER" id="PTHR42693:SF53">
    <property type="entry name" value="ENDO-4-O-SULFATASE"/>
    <property type="match status" value="1"/>
</dbReference>
<evidence type="ECO:0000259" key="4">
    <source>
        <dbReference type="Pfam" id="PF00884"/>
    </source>
</evidence>
<dbReference type="PROSITE" id="PS51257">
    <property type="entry name" value="PROKAR_LIPOPROTEIN"/>
    <property type="match status" value="1"/>
</dbReference>
<reference evidence="5 6" key="1">
    <citation type="submission" date="2019-02" db="EMBL/GenBank/DDBJ databases">
        <title>Deep-cultivation of Planctomycetes and their phenomic and genomic characterization uncovers novel biology.</title>
        <authorList>
            <person name="Wiegand S."/>
            <person name="Jogler M."/>
            <person name="Boedeker C."/>
            <person name="Pinto D."/>
            <person name="Vollmers J."/>
            <person name="Rivas-Marin E."/>
            <person name="Kohn T."/>
            <person name="Peeters S.H."/>
            <person name="Heuer A."/>
            <person name="Rast P."/>
            <person name="Oberbeckmann S."/>
            <person name="Bunk B."/>
            <person name="Jeske O."/>
            <person name="Meyerdierks A."/>
            <person name="Storesund J.E."/>
            <person name="Kallscheuer N."/>
            <person name="Luecker S."/>
            <person name="Lage O.M."/>
            <person name="Pohl T."/>
            <person name="Merkel B.J."/>
            <person name="Hornburger P."/>
            <person name="Mueller R.-W."/>
            <person name="Bruemmer F."/>
            <person name="Labrenz M."/>
            <person name="Spormann A.M."/>
            <person name="Op Den Camp H."/>
            <person name="Overmann J."/>
            <person name="Amann R."/>
            <person name="Jetten M.S.M."/>
            <person name="Mascher T."/>
            <person name="Medema M.H."/>
            <person name="Devos D.P."/>
            <person name="Kaster A.-K."/>
            <person name="Ovreas L."/>
            <person name="Rohde M."/>
            <person name="Galperin M.Y."/>
            <person name="Jogler C."/>
        </authorList>
    </citation>
    <scope>NUCLEOTIDE SEQUENCE [LARGE SCALE GENOMIC DNA]</scope>
    <source>
        <strain evidence="5 6">Poly41</strain>
    </source>
</reference>
<comment type="caution">
    <text evidence="5">The sequence shown here is derived from an EMBL/GenBank/DDBJ whole genome shotgun (WGS) entry which is preliminary data.</text>
</comment>
<keyword evidence="3" id="KW-0732">Signal</keyword>
<dbReference type="SUPFAM" id="SSF53649">
    <property type="entry name" value="Alkaline phosphatase-like"/>
    <property type="match status" value="1"/>
</dbReference>
<proteinExistence type="inferred from homology"/>
<sequence precursor="true">MKLSKFSTLTLLFVLPVMLVSSCARGEAARPNILLITADDMSYSSPGFAGGVAPGVSPNIDRLASEGFSFERAFATVAVCQPSRQSMLSGRYPHNYGSAGFFPMKEGIPALPSLLGASGYFTGNIHKTGHMQPEESFSWAFEAQRSGSRNNGRDPKSLAGALRKVIELAGDQEKPFFMVVNSGDPHRPFYGDPKGSRPNEVKPSRIYGSEEVSIPPSLSDLPGIRTDLARYASSVRRLDDAVGECLKVLEEKQKASSTLVIFTSDHGMPLPFGKFDAYMESNHTPLIFRWPERIPTPAVDSDHLVSLVDLTPTVLELAGLPVPANLDGKSLVPILESHPPETWRKAIVFLRNQDINYGLGRKYRDNPDLIRTLEAQGWQPRPDHHTRGTYSRDKEIRCYYSGQYGYIYNKCYQENGLETGPLGVIVPYPDASMNAMKMASAESVSMKERYELYLLRAPEELYDWSSDPGSWHNLAGNPEYSRLLIAARKGLLEWMKSSNDPLAEVYENFVDSQ</sequence>